<reference evidence="2" key="1">
    <citation type="journal article" date="2014" name="Front. Microbiol.">
        <title>High frequency of phylogenetically diverse reductive dehalogenase-homologous genes in deep subseafloor sedimentary metagenomes.</title>
        <authorList>
            <person name="Kawai M."/>
            <person name="Futagami T."/>
            <person name="Toyoda A."/>
            <person name="Takaki Y."/>
            <person name="Nishi S."/>
            <person name="Hori S."/>
            <person name="Arai W."/>
            <person name="Tsubouchi T."/>
            <person name="Morono Y."/>
            <person name="Uchiyama I."/>
            <person name="Ito T."/>
            <person name="Fujiyama A."/>
            <person name="Inagaki F."/>
            <person name="Takami H."/>
        </authorList>
    </citation>
    <scope>NUCLEOTIDE SEQUENCE</scope>
    <source>
        <strain evidence="2">Expedition CK06-06</strain>
    </source>
</reference>
<organism evidence="2">
    <name type="scientific">marine sediment metagenome</name>
    <dbReference type="NCBI Taxonomy" id="412755"/>
    <lineage>
        <taxon>unclassified sequences</taxon>
        <taxon>metagenomes</taxon>
        <taxon>ecological metagenomes</taxon>
    </lineage>
</organism>
<feature type="non-terminal residue" evidence="2">
    <location>
        <position position="1"/>
    </location>
</feature>
<dbReference type="PANTHER" id="PTHR33258">
    <property type="entry name" value="TRANSPOSASE INSL FOR INSERTION SEQUENCE ELEMENT IS186A-RELATED"/>
    <property type="match status" value="1"/>
</dbReference>
<dbReference type="GO" id="GO:0006313">
    <property type="term" value="P:DNA transposition"/>
    <property type="evidence" value="ECO:0007669"/>
    <property type="project" value="InterPro"/>
</dbReference>
<dbReference type="InterPro" id="IPR012337">
    <property type="entry name" value="RNaseH-like_sf"/>
</dbReference>
<sequence length="112" mass="13326">QLTLPPLTIVRLYKCRWRIEIFFKWVKQYLRIKTFFGITENAVKTQIWIAISVYVLVAIIKKELEIELSLGEILQILSIVLFEKVPITQVLTKNLSQNDFFQFHNQLLLFDL</sequence>
<dbReference type="AlphaFoldDB" id="X1LC30"/>
<dbReference type="GO" id="GO:0004803">
    <property type="term" value="F:transposase activity"/>
    <property type="evidence" value="ECO:0007669"/>
    <property type="project" value="InterPro"/>
</dbReference>
<feature type="domain" description="Transposase IS4-like" evidence="1">
    <location>
        <begin position="3"/>
        <end position="56"/>
    </location>
</feature>
<dbReference type="GO" id="GO:0003677">
    <property type="term" value="F:DNA binding"/>
    <property type="evidence" value="ECO:0007669"/>
    <property type="project" value="InterPro"/>
</dbReference>
<dbReference type="SUPFAM" id="SSF53098">
    <property type="entry name" value="Ribonuclease H-like"/>
    <property type="match status" value="1"/>
</dbReference>
<dbReference type="EMBL" id="BARV01004236">
    <property type="protein sequence ID" value="GAI16648.1"/>
    <property type="molecule type" value="Genomic_DNA"/>
</dbReference>
<proteinExistence type="predicted"/>
<dbReference type="Gene3D" id="3.90.350.10">
    <property type="entry name" value="Transposase Inhibitor Protein From Tn5, Chain A, domain 1"/>
    <property type="match status" value="1"/>
</dbReference>
<protein>
    <recommendedName>
        <fullName evidence="1">Transposase IS4-like domain-containing protein</fullName>
    </recommendedName>
</protein>
<comment type="caution">
    <text evidence="2">The sequence shown here is derived from an EMBL/GenBank/DDBJ whole genome shotgun (WGS) entry which is preliminary data.</text>
</comment>
<dbReference type="InterPro" id="IPR002559">
    <property type="entry name" value="Transposase_11"/>
</dbReference>
<accession>X1LC30</accession>
<gene>
    <name evidence="2" type="ORF">S06H3_09548</name>
</gene>
<dbReference type="PANTHER" id="PTHR33258:SF1">
    <property type="entry name" value="TRANSPOSASE INSL FOR INSERTION SEQUENCE ELEMENT IS186A-RELATED"/>
    <property type="match status" value="1"/>
</dbReference>
<dbReference type="Pfam" id="PF01609">
    <property type="entry name" value="DDE_Tnp_1"/>
    <property type="match status" value="1"/>
</dbReference>
<name>X1LC30_9ZZZZ</name>
<evidence type="ECO:0000259" key="1">
    <source>
        <dbReference type="Pfam" id="PF01609"/>
    </source>
</evidence>
<evidence type="ECO:0000313" key="2">
    <source>
        <dbReference type="EMBL" id="GAI16648.1"/>
    </source>
</evidence>